<dbReference type="GO" id="GO:0003848">
    <property type="term" value="F:2-amino-4-hydroxy-6-hydroxymethyldihydropteridine diphosphokinase activity"/>
    <property type="evidence" value="ECO:0007669"/>
    <property type="project" value="UniProtKB-EC"/>
</dbReference>
<dbReference type="Pfam" id="PF01288">
    <property type="entry name" value="HPPK"/>
    <property type="match status" value="1"/>
</dbReference>
<dbReference type="Proteomes" id="UP001177258">
    <property type="component" value="Unassembled WGS sequence"/>
</dbReference>
<comment type="similarity">
    <text evidence="2">Belongs to the HPPK family.</text>
</comment>
<dbReference type="Proteomes" id="UP001240777">
    <property type="component" value="Unassembled WGS sequence"/>
</dbReference>
<evidence type="ECO:0000256" key="7">
    <source>
        <dbReference type="ARBA" id="ARBA00022777"/>
    </source>
</evidence>
<evidence type="ECO:0000256" key="4">
    <source>
        <dbReference type="ARBA" id="ARBA00016218"/>
    </source>
</evidence>
<reference evidence="15 17" key="3">
    <citation type="journal article" date="2024" name="Syst. Appl. Microbiol.">
        <title>Helicobacter cappadocius sp. nov., from lizards: The first psychrotrophic Helicobacter species.</title>
        <authorList>
            <person name="Aydin F."/>
            <person name="Tarhane S."/>
            <person name="Karakaya E."/>
            <person name="Abay S."/>
            <person name="Kayman T."/>
            <person name="Guran O."/>
            <person name="Bozkurt E."/>
            <person name="Uzum N."/>
            <person name="Avci A."/>
            <person name="Olgun K."/>
            <person name="Jablonski D."/>
            <person name="Guran C."/>
            <person name="Burcin Saticioglu I."/>
        </authorList>
    </citation>
    <scope>NUCLEOTIDE SEQUENCE [LARGE SCALE GENOMIC DNA]</scope>
    <source>
        <strain evidence="15">Faydin-H75</strain>
        <strain evidence="17">faydin-H76</strain>
    </source>
</reference>
<reference evidence="15" key="2">
    <citation type="submission" date="2023-07" db="EMBL/GenBank/DDBJ databases">
        <authorList>
            <person name="Aydin F."/>
            <person name="Tarhane S."/>
            <person name="Saticioglu I.B."/>
            <person name="Karakaya E."/>
            <person name="Abay S."/>
            <person name="Guran O."/>
            <person name="Bozkurt E."/>
            <person name="Uzum N."/>
            <person name="Olgun K."/>
            <person name="Jablonski D."/>
        </authorList>
    </citation>
    <scope>NUCLEOTIDE SEQUENCE</scope>
    <source>
        <strain evidence="15">Faydin-H75</strain>
    </source>
</reference>
<keyword evidence="9" id="KW-0289">Folate biosynthesis</keyword>
<accession>A0AA90PTM3</accession>
<evidence type="ECO:0000313" key="18">
    <source>
        <dbReference type="Proteomes" id="UP001240777"/>
    </source>
</evidence>
<protein>
    <recommendedName>
        <fullName evidence="4">2-amino-4-hydroxy-6-hydroxymethyldihydropteridine pyrophosphokinase</fullName>
        <ecNumber evidence="3">2.7.6.3</ecNumber>
    </recommendedName>
    <alternativeName>
        <fullName evidence="11">6-hydroxymethyl-7,8-dihydropterin pyrophosphokinase</fullName>
    </alternativeName>
    <alternativeName>
        <fullName evidence="12">7,8-dihydro-6-hydroxymethylpterin-pyrophosphokinase</fullName>
    </alternativeName>
</protein>
<dbReference type="GO" id="GO:0016301">
    <property type="term" value="F:kinase activity"/>
    <property type="evidence" value="ECO:0007669"/>
    <property type="project" value="UniProtKB-KW"/>
</dbReference>
<comment type="pathway">
    <text evidence="1">Cofactor biosynthesis; tetrahydrofolate biosynthesis; 2-amino-4-hydroxy-6-hydroxymethyl-7,8-dihydropteridine diphosphate from 7,8-dihydroneopterin triphosphate: step 4/4.</text>
</comment>
<dbReference type="Gene3D" id="3.30.70.560">
    <property type="entry name" value="7,8-Dihydro-6-hydroxymethylpterin-pyrophosphokinase HPPK"/>
    <property type="match status" value="1"/>
</dbReference>
<evidence type="ECO:0000256" key="9">
    <source>
        <dbReference type="ARBA" id="ARBA00022909"/>
    </source>
</evidence>
<evidence type="ECO:0000256" key="6">
    <source>
        <dbReference type="ARBA" id="ARBA00022741"/>
    </source>
</evidence>
<dbReference type="PANTHER" id="PTHR43071:SF1">
    <property type="entry name" value="2-AMINO-4-HYDROXY-6-HYDROXYMETHYLDIHYDROPTERIDINE PYROPHOSPHOKINASE"/>
    <property type="match status" value="1"/>
</dbReference>
<evidence type="ECO:0000259" key="14">
    <source>
        <dbReference type="Pfam" id="PF01288"/>
    </source>
</evidence>
<keyword evidence="13" id="KW-0812">Transmembrane</keyword>
<evidence type="ECO:0000256" key="8">
    <source>
        <dbReference type="ARBA" id="ARBA00022840"/>
    </source>
</evidence>
<evidence type="ECO:0000256" key="2">
    <source>
        <dbReference type="ARBA" id="ARBA00005810"/>
    </source>
</evidence>
<keyword evidence="13" id="KW-0472">Membrane</keyword>
<evidence type="ECO:0000256" key="5">
    <source>
        <dbReference type="ARBA" id="ARBA00022679"/>
    </source>
</evidence>
<sequence>MNPLLNTVTLGIGGNIGDCCNRFEALYRHLNRNKNIMILDSSPIYINPPFGFIDQNDFYNATITLSTSLSIVQFFGFVFYLERRFGRSKKREFKNSPRTLDIDIIFFNNLILKRPYLTIPHPKWNERESVLIPLFLQYLIPRARK</sequence>
<dbReference type="GO" id="GO:0005524">
    <property type="term" value="F:ATP binding"/>
    <property type="evidence" value="ECO:0007669"/>
    <property type="project" value="UniProtKB-KW"/>
</dbReference>
<gene>
    <name evidence="16" type="primary">folK</name>
    <name evidence="15" type="ORF">Q5I04_01830</name>
    <name evidence="16" type="ORF">Q5I06_01830</name>
</gene>
<comment type="caution">
    <text evidence="16">The sequence shown here is derived from an EMBL/GenBank/DDBJ whole genome shotgun (WGS) entry which is preliminary data.</text>
</comment>
<dbReference type="NCBIfam" id="TIGR01498">
    <property type="entry name" value="folK"/>
    <property type="match status" value="1"/>
</dbReference>
<dbReference type="EMBL" id="JAUPEV010000002">
    <property type="protein sequence ID" value="MDO7252658.1"/>
    <property type="molecule type" value="Genomic_DNA"/>
</dbReference>
<proteinExistence type="inferred from homology"/>
<keyword evidence="8" id="KW-0067">ATP-binding</keyword>
<dbReference type="InterPro" id="IPR035907">
    <property type="entry name" value="Hppk_sf"/>
</dbReference>
<keyword evidence="6" id="KW-0547">Nucleotide-binding</keyword>
<evidence type="ECO:0000313" key="16">
    <source>
        <dbReference type="EMBL" id="MDP2538525.1"/>
    </source>
</evidence>
<keyword evidence="13" id="KW-1133">Transmembrane helix</keyword>
<dbReference type="EMBL" id="JAUYZK010000002">
    <property type="protein sequence ID" value="MDP2538525.1"/>
    <property type="molecule type" value="Genomic_DNA"/>
</dbReference>
<evidence type="ECO:0000313" key="17">
    <source>
        <dbReference type="Proteomes" id="UP001177258"/>
    </source>
</evidence>
<evidence type="ECO:0000256" key="13">
    <source>
        <dbReference type="SAM" id="Phobius"/>
    </source>
</evidence>
<dbReference type="GO" id="GO:0046656">
    <property type="term" value="P:folic acid biosynthetic process"/>
    <property type="evidence" value="ECO:0007669"/>
    <property type="project" value="UniProtKB-KW"/>
</dbReference>
<dbReference type="InterPro" id="IPR000550">
    <property type="entry name" value="Hppk"/>
</dbReference>
<dbReference type="PANTHER" id="PTHR43071">
    <property type="entry name" value="2-AMINO-4-HYDROXY-6-HYDROXYMETHYLDIHYDROPTERIDINE PYROPHOSPHOKINASE"/>
    <property type="match status" value="1"/>
</dbReference>
<feature type="transmembrane region" description="Helical" evidence="13">
    <location>
        <begin position="58"/>
        <end position="81"/>
    </location>
</feature>
<evidence type="ECO:0000256" key="3">
    <source>
        <dbReference type="ARBA" id="ARBA00013253"/>
    </source>
</evidence>
<dbReference type="AlphaFoldDB" id="A0AA90PTM3"/>
<evidence type="ECO:0000256" key="11">
    <source>
        <dbReference type="ARBA" id="ARBA00029766"/>
    </source>
</evidence>
<keyword evidence="18" id="KW-1185">Reference proteome</keyword>
<evidence type="ECO:0000313" key="15">
    <source>
        <dbReference type="EMBL" id="MDO7252658.1"/>
    </source>
</evidence>
<name>A0AA90PTM3_9HELI</name>
<dbReference type="SUPFAM" id="SSF55083">
    <property type="entry name" value="6-hydroxymethyl-7,8-dihydropterin pyrophosphokinase, HPPK"/>
    <property type="match status" value="1"/>
</dbReference>
<dbReference type="CDD" id="cd00483">
    <property type="entry name" value="HPPK"/>
    <property type="match status" value="1"/>
</dbReference>
<organism evidence="16 17">
    <name type="scientific">Helicobacter cappadocius</name>
    <dbReference type="NCBI Taxonomy" id="3063998"/>
    <lineage>
        <taxon>Bacteria</taxon>
        <taxon>Pseudomonadati</taxon>
        <taxon>Campylobacterota</taxon>
        <taxon>Epsilonproteobacteria</taxon>
        <taxon>Campylobacterales</taxon>
        <taxon>Helicobacteraceae</taxon>
        <taxon>Helicobacter</taxon>
    </lineage>
</organism>
<evidence type="ECO:0000256" key="10">
    <source>
        <dbReference type="ARBA" id="ARBA00029409"/>
    </source>
</evidence>
<keyword evidence="7" id="KW-0418">Kinase</keyword>
<evidence type="ECO:0000256" key="12">
    <source>
        <dbReference type="ARBA" id="ARBA00033413"/>
    </source>
</evidence>
<evidence type="ECO:0000256" key="1">
    <source>
        <dbReference type="ARBA" id="ARBA00005051"/>
    </source>
</evidence>
<keyword evidence="5 16" id="KW-0808">Transferase</keyword>
<dbReference type="EC" id="2.7.6.3" evidence="3"/>
<comment type="function">
    <text evidence="10">Catalyzes the transfer of pyrophosphate from adenosine triphosphate (ATP) to 6-hydroxymethyl-7,8-dihydropterin, an enzymatic step in folate biosynthesis pathway.</text>
</comment>
<feature type="domain" description="7,8-dihydro-6-hydroxymethylpterin-pyrophosphokinase" evidence="14">
    <location>
        <begin position="10"/>
        <end position="135"/>
    </location>
</feature>
<reference evidence="16 18" key="1">
    <citation type="submission" date="2023-07" db="EMBL/GenBank/DDBJ databases">
        <title>Unpublished Manusciprt.</title>
        <authorList>
            <person name="Aydin F."/>
            <person name="Tarhane S."/>
            <person name="Saticioglu I.B."/>
            <person name="Karakaya E."/>
            <person name="Abay S."/>
            <person name="Guran O."/>
            <person name="Bozkurt E."/>
            <person name="Uzum N."/>
            <person name="Olgun K."/>
            <person name="Jablonski D."/>
        </authorList>
    </citation>
    <scope>NUCLEOTIDE SEQUENCE</scope>
    <source>
        <strain evidence="18">faydin-H75</strain>
        <strain evidence="16">Faydin-H76</strain>
    </source>
</reference>